<accession>A0A4Q1KF60</accession>
<dbReference type="AlphaFoldDB" id="A0A4Q1KF60"/>
<comment type="caution">
    <text evidence="2">The sequence shown here is derived from an EMBL/GenBank/DDBJ whole genome shotgun (WGS) entry which is preliminary data.</text>
</comment>
<dbReference type="RefSeq" id="WP_129404668.1">
    <property type="nucleotide sequence ID" value="NZ_SBKP01000011.1"/>
</dbReference>
<evidence type="ECO:0000313" key="3">
    <source>
        <dbReference type="Proteomes" id="UP000290958"/>
    </source>
</evidence>
<feature type="domain" description="DUF403" evidence="1">
    <location>
        <begin position="4"/>
        <end position="311"/>
    </location>
</feature>
<dbReference type="PANTHER" id="PTHR34595:SF7">
    <property type="entry name" value="SLL1039 PROTEIN"/>
    <property type="match status" value="1"/>
</dbReference>
<dbReference type="OrthoDB" id="9803532at2"/>
<dbReference type="InterPro" id="IPR007296">
    <property type="entry name" value="DUF403"/>
</dbReference>
<evidence type="ECO:0000259" key="1">
    <source>
        <dbReference type="Pfam" id="PF04168"/>
    </source>
</evidence>
<dbReference type="Pfam" id="PF04168">
    <property type="entry name" value="Alpha-E"/>
    <property type="match status" value="1"/>
</dbReference>
<dbReference type="Proteomes" id="UP000290958">
    <property type="component" value="Unassembled WGS sequence"/>
</dbReference>
<dbReference type="InterPro" id="IPR051680">
    <property type="entry name" value="ATP-dep_Glu-Cys_Ligase-2"/>
</dbReference>
<proteinExistence type="predicted"/>
<organism evidence="2 3">
    <name type="scientific">Sphingobium fluviale</name>
    <dbReference type="NCBI Taxonomy" id="2506423"/>
    <lineage>
        <taxon>Bacteria</taxon>
        <taxon>Pseudomonadati</taxon>
        <taxon>Pseudomonadota</taxon>
        <taxon>Alphaproteobacteria</taxon>
        <taxon>Sphingomonadales</taxon>
        <taxon>Sphingomonadaceae</taxon>
        <taxon>Sphingobium</taxon>
    </lineage>
</organism>
<dbReference type="PANTHER" id="PTHR34595">
    <property type="entry name" value="BLR5612 PROTEIN"/>
    <property type="match status" value="1"/>
</dbReference>
<gene>
    <name evidence="2" type="ORF">EQG66_11130</name>
</gene>
<keyword evidence="3" id="KW-1185">Reference proteome</keyword>
<protein>
    <submittedName>
        <fullName evidence="2">Alpha-E domain-containing protein</fullName>
    </submittedName>
</protein>
<evidence type="ECO:0000313" key="2">
    <source>
        <dbReference type="EMBL" id="RXR27639.1"/>
    </source>
</evidence>
<name>A0A4Q1KF60_9SPHN</name>
<reference evidence="3" key="1">
    <citation type="submission" date="2019-01" db="EMBL/GenBank/DDBJ databases">
        <title>Cytophagaceae bacterium strain CAR-16.</title>
        <authorList>
            <person name="Chen W.-M."/>
        </authorList>
    </citation>
    <scope>NUCLEOTIDE SEQUENCE [LARGE SCALE GENOMIC DNA]</scope>
    <source>
        <strain evidence="3">CHR27</strain>
    </source>
</reference>
<dbReference type="EMBL" id="SBKP01000011">
    <property type="protein sequence ID" value="RXR27639.1"/>
    <property type="molecule type" value="Genomic_DNA"/>
</dbReference>
<sequence>MTTLGKTAGALFWMFRYLERSENLARLTEAGLRMSLTRGDTAVQEWRSVLTTVGLAQAYEETGLAYEPAQVVNFLLRGRNQGGSVLSMIERARDNARIARTAITREVWEATNECFITTRDTMARPLREADMPQALGMIRQHSALVRGALHGTMLRNDIYNFARLGTFVERADNTARIMDVKYYLLLPSLSHVGSTLDTNQWDMLLRSLSAQRSYRWLNPNETKAIDIARFLILDGRFPRSILFCALKISENLKWLGFDYNEEKPVHAQALKLAKDLESISVEQIFERGLHEFLQDFMASNAAIAWQIEKDYRFTE</sequence>